<sequence>MATKTETLIQRYGRKAADVLADKTIPASWLAKQLTQAGYPISATVIKDYRRKQANTTPHEEEEDTR</sequence>
<proteinExistence type="predicted"/>
<dbReference type="RefSeq" id="YP_009153231.1">
    <property type="nucleotide sequence ID" value="NC_027400.1"/>
</dbReference>
<evidence type="ECO:0008006" key="3">
    <source>
        <dbReference type="Google" id="ProtNLM"/>
    </source>
</evidence>
<reference evidence="1 2" key="1">
    <citation type="journal article" date="2015" name="ISME J.">
        <title>The diversity and host interactions of Propionibacterium acnes bacteriophages on human skin.</title>
        <authorList>
            <person name="Liu J."/>
            <person name="Yan R."/>
            <person name="Zhong Q."/>
            <person name="Ngo S."/>
            <person name="Bangayan N.J."/>
            <person name="Nguyen L."/>
            <person name="Lui T."/>
            <person name="Liu M."/>
            <person name="Erfe M.C."/>
            <person name="Craft N."/>
            <person name="Tomida S."/>
            <person name="Li H."/>
        </authorList>
    </citation>
    <scope>NUCLEOTIDE SEQUENCE [LARGE SCALE GENOMIC DNA]</scope>
    <source>
        <strain evidence="1">PHL055N00</strain>
    </source>
</reference>
<accession>A0A0E3DK10</accession>
<organism evidence="1 2">
    <name type="scientific">Propionibacterium phage PHL055N00</name>
    <dbReference type="NCBI Taxonomy" id="1500802"/>
    <lineage>
        <taxon>Viruses</taxon>
        <taxon>Duplodnaviria</taxon>
        <taxon>Heunggongvirae</taxon>
        <taxon>Uroviricota</taxon>
        <taxon>Caudoviricetes</taxon>
        <taxon>Pahexavirus</taxon>
        <taxon>Pahexavirus PHL117M00</taxon>
    </lineage>
</organism>
<protein>
    <recommendedName>
        <fullName evidence="3">Helix-turn-helix DNA binding domain protein</fullName>
    </recommendedName>
</protein>
<gene>
    <name evidence="1" type="ORF">PHL055N00_27</name>
</gene>
<name>A0A0E3DK10_9CAUD</name>
<dbReference type="KEGG" id="vg:24657202"/>
<evidence type="ECO:0000313" key="1">
    <source>
        <dbReference type="EMBL" id="AII28788.1"/>
    </source>
</evidence>
<dbReference type="Proteomes" id="UP000033311">
    <property type="component" value="Segment"/>
</dbReference>
<dbReference type="GeneID" id="24657202"/>
<dbReference type="EMBL" id="KJ578762">
    <property type="protein sequence ID" value="AII28788.1"/>
    <property type="molecule type" value="Genomic_DNA"/>
</dbReference>
<dbReference type="OrthoDB" id="25036at10239"/>
<evidence type="ECO:0000313" key="2">
    <source>
        <dbReference type="Proteomes" id="UP000033311"/>
    </source>
</evidence>